<dbReference type="SUPFAM" id="SSF53756">
    <property type="entry name" value="UDP-Glycosyltransferase/glycogen phosphorylase"/>
    <property type="match status" value="1"/>
</dbReference>
<proteinExistence type="predicted"/>
<dbReference type="InterPro" id="IPR001296">
    <property type="entry name" value="Glyco_trans_1"/>
</dbReference>
<dbReference type="CDD" id="cd03811">
    <property type="entry name" value="GT4_GT28_WabH-like"/>
    <property type="match status" value="1"/>
</dbReference>
<dbReference type="AlphaFoldDB" id="A0A7M1W8Z0"/>
<evidence type="ECO:0000313" key="2">
    <source>
        <dbReference type="EMBL" id="QOS23451.1"/>
    </source>
</evidence>
<dbReference type="PANTHER" id="PTHR12526">
    <property type="entry name" value="GLYCOSYLTRANSFERASE"/>
    <property type="match status" value="1"/>
</dbReference>
<dbReference type="Gene3D" id="3.40.50.2000">
    <property type="entry name" value="Glycogen Phosphorylase B"/>
    <property type="match status" value="2"/>
</dbReference>
<feature type="domain" description="Glycosyl transferase family 1" evidence="1">
    <location>
        <begin position="200"/>
        <end position="305"/>
    </location>
</feature>
<organism evidence="2">
    <name type="scientific">Vibrio parahaemolyticus</name>
    <dbReference type="NCBI Taxonomy" id="670"/>
    <lineage>
        <taxon>Bacteria</taxon>
        <taxon>Pseudomonadati</taxon>
        <taxon>Pseudomonadota</taxon>
        <taxon>Gammaproteobacteria</taxon>
        <taxon>Vibrionales</taxon>
        <taxon>Vibrionaceae</taxon>
        <taxon>Vibrio</taxon>
    </lineage>
</organism>
<reference evidence="2" key="1">
    <citation type="submission" date="2020-08" db="EMBL/GenBank/DDBJ databases">
        <title>Genetic structure, function and evolution of capsule biosynthesis loci in Vibrio parahaemolyticus.</title>
        <authorList>
            <person name="Li L."/>
            <person name="Bian S."/>
        </authorList>
    </citation>
    <scope>NUCLEOTIDE SEQUENCE</scope>
    <source>
        <strain evidence="2">VP371</strain>
    </source>
</reference>
<keyword evidence="2" id="KW-0808">Transferase</keyword>
<keyword evidence="2" id="KW-0328">Glycosyltransferase</keyword>
<dbReference type="PANTHER" id="PTHR12526:SF630">
    <property type="entry name" value="GLYCOSYLTRANSFERASE"/>
    <property type="match status" value="1"/>
</dbReference>
<gene>
    <name evidence="2" type="primary">pglJ</name>
    <name evidence="2" type="ORF">VP371_00018</name>
</gene>
<evidence type="ECO:0000259" key="1">
    <source>
        <dbReference type="Pfam" id="PF00534"/>
    </source>
</evidence>
<sequence>MTHIVFAVPTNKIGGAERIIYNLVSHLSSNIEFEVSVIFICRSFGPSIWDALESRTNVSLSYGSSHRELYSLPGFISRLVSLTDVDIMFSSHININSCLCLLRRLRIIRTKRLIIRESAIHNEVQRGINKRVFDFYYLGYGAQDTLVCQTDEMSSSLETYLSKAKVKGLKTLPNPVDINGIQRSVSHHSASDSSVSIFRICLVGRLHTIKNQKLVIESLSLLKETHNFKLDIIGDGQLREELEQKVTEAGVHKFVHFHGFQSNPYKLMHNADLGVLSSTSEGYPNVILEMMTSGVKNIVSTPCCPALSHLPNVTISRGFSAVEFAALIAEAIDSRADFSSDYSKFVATRSIDQYCLNLDICK</sequence>
<dbReference type="Pfam" id="PF00534">
    <property type="entry name" value="Glycos_transf_1"/>
    <property type="match status" value="1"/>
</dbReference>
<name>A0A7M1W8Z0_VIBPH</name>
<dbReference type="GO" id="GO:0016757">
    <property type="term" value="F:glycosyltransferase activity"/>
    <property type="evidence" value="ECO:0007669"/>
    <property type="project" value="UniProtKB-KW"/>
</dbReference>
<dbReference type="GO" id="GO:1901135">
    <property type="term" value="P:carbohydrate derivative metabolic process"/>
    <property type="evidence" value="ECO:0007669"/>
    <property type="project" value="UniProtKB-ARBA"/>
</dbReference>
<dbReference type="EC" id="2.4.1.291" evidence="2"/>
<accession>A0A7M1W8Z0</accession>
<dbReference type="EMBL" id="MT898242">
    <property type="protein sequence ID" value="QOS23451.1"/>
    <property type="molecule type" value="Genomic_DNA"/>
</dbReference>
<protein>
    <submittedName>
        <fullName evidence="2">N-acetylgalactosamine-N, N'-diacetylbacillosaminyl-diphospho-undecaprenol 4-alpha-N-acetylgalactosaminyltransferase</fullName>
        <ecNumber evidence="2">2.4.1.291</ecNumber>
    </submittedName>
</protein>